<organism evidence="5">
    <name type="scientific">Selaginella moellendorffii</name>
    <name type="common">Spikemoss</name>
    <dbReference type="NCBI Taxonomy" id="88036"/>
    <lineage>
        <taxon>Eukaryota</taxon>
        <taxon>Viridiplantae</taxon>
        <taxon>Streptophyta</taxon>
        <taxon>Embryophyta</taxon>
        <taxon>Tracheophyta</taxon>
        <taxon>Lycopodiopsida</taxon>
        <taxon>Selaginellales</taxon>
        <taxon>Selaginellaceae</taxon>
        <taxon>Selaginella</taxon>
    </lineage>
</organism>
<evidence type="ECO:0000256" key="1">
    <source>
        <dbReference type="ARBA" id="ARBA00022614"/>
    </source>
</evidence>
<dbReference type="InterPro" id="IPR050216">
    <property type="entry name" value="LRR_domain-containing"/>
</dbReference>
<dbReference type="PANTHER" id="PTHR48051">
    <property type="match status" value="1"/>
</dbReference>
<dbReference type="STRING" id="88036.D8S7G4"/>
<dbReference type="EMBL" id="GL377698">
    <property type="protein sequence ID" value="EFJ06590.1"/>
    <property type="molecule type" value="Genomic_DNA"/>
</dbReference>
<evidence type="ECO:0000256" key="2">
    <source>
        <dbReference type="ARBA" id="ARBA00022737"/>
    </source>
</evidence>
<dbReference type="PROSITE" id="PS51450">
    <property type="entry name" value="LRR"/>
    <property type="match status" value="3"/>
</dbReference>
<dbReference type="InterPro" id="IPR003591">
    <property type="entry name" value="Leu-rich_rpt_typical-subtyp"/>
</dbReference>
<dbReference type="SMART" id="SM00364">
    <property type="entry name" value="LRR_BAC"/>
    <property type="match status" value="5"/>
</dbReference>
<evidence type="ECO:0000313" key="4">
    <source>
        <dbReference type="EMBL" id="EFJ19601.1"/>
    </source>
</evidence>
<keyword evidence="5" id="KW-1185">Reference proteome</keyword>
<dbReference type="SMART" id="SM00369">
    <property type="entry name" value="LRR_TYP"/>
    <property type="match status" value="8"/>
</dbReference>
<dbReference type="Pfam" id="PF13855">
    <property type="entry name" value="LRR_8"/>
    <property type="match status" value="2"/>
</dbReference>
<dbReference type="InParanoid" id="D8S7G4"/>
<dbReference type="InterPro" id="IPR032675">
    <property type="entry name" value="LRR_dom_sf"/>
</dbReference>
<dbReference type="KEGG" id="smo:SELMODRAFT_110183"/>
<reference evidence="4 5" key="1">
    <citation type="journal article" date="2011" name="Science">
        <title>The Selaginella genome identifies genetic changes associated with the evolution of vascular plants.</title>
        <authorList>
            <person name="Banks J.A."/>
            <person name="Nishiyama T."/>
            <person name="Hasebe M."/>
            <person name="Bowman J.L."/>
            <person name="Gribskov M."/>
            <person name="dePamphilis C."/>
            <person name="Albert V.A."/>
            <person name="Aono N."/>
            <person name="Aoyama T."/>
            <person name="Ambrose B.A."/>
            <person name="Ashton N.W."/>
            <person name="Axtell M.J."/>
            <person name="Barker E."/>
            <person name="Barker M.S."/>
            <person name="Bennetzen J.L."/>
            <person name="Bonawitz N.D."/>
            <person name="Chapple C."/>
            <person name="Cheng C."/>
            <person name="Correa L.G."/>
            <person name="Dacre M."/>
            <person name="DeBarry J."/>
            <person name="Dreyer I."/>
            <person name="Elias M."/>
            <person name="Engstrom E.M."/>
            <person name="Estelle M."/>
            <person name="Feng L."/>
            <person name="Finet C."/>
            <person name="Floyd S.K."/>
            <person name="Frommer W.B."/>
            <person name="Fujita T."/>
            <person name="Gramzow L."/>
            <person name="Gutensohn M."/>
            <person name="Harholt J."/>
            <person name="Hattori M."/>
            <person name="Heyl A."/>
            <person name="Hirai T."/>
            <person name="Hiwatashi Y."/>
            <person name="Ishikawa M."/>
            <person name="Iwata M."/>
            <person name="Karol K.G."/>
            <person name="Koehler B."/>
            <person name="Kolukisaoglu U."/>
            <person name="Kubo M."/>
            <person name="Kurata T."/>
            <person name="Lalonde S."/>
            <person name="Li K."/>
            <person name="Li Y."/>
            <person name="Litt A."/>
            <person name="Lyons E."/>
            <person name="Manning G."/>
            <person name="Maruyama T."/>
            <person name="Michael T.P."/>
            <person name="Mikami K."/>
            <person name="Miyazaki S."/>
            <person name="Morinaga S."/>
            <person name="Murata T."/>
            <person name="Mueller-Roeber B."/>
            <person name="Nelson D.R."/>
            <person name="Obara M."/>
            <person name="Oguri Y."/>
            <person name="Olmstead R.G."/>
            <person name="Onodera N."/>
            <person name="Petersen B.L."/>
            <person name="Pils B."/>
            <person name="Prigge M."/>
            <person name="Rensing S.A."/>
            <person name="Riano-Pachon D.M."/>
            <person name="Roberts A.W."/>
            <person name="Sato Y."/>
            <person name="Scheller H.V."/>
            <person name="Schulz B."/>
            <person name="Schulz C."/>
            <person name="Shakirov E.V."/>
            <person name="Shibagaki N."/>
            <person name="Shinohara N."/>
            <person name="Shippen D.E."/>
            <person name="Soerensen I."/>
            <person name="Sotooka R."/>
            <person name="Sugimoto N."/>
            <person name="Sugita M."/>
            <person name="Sumikawa N."/>
            <person name="Tanurdzic M."/>
            <person name="Theissen G."/>
            <person name="Ulvskov P."/>
            <person name="Wakazuki S."/>
            <person name="Weng J.K."/>
            <person name="Willats W.W."/>
            <person name="Wipf D."/>
            <person name="Wolf P.G."/>
            <person name="Yang L."/>
            <person name="Zimmer A.D."/>
            <person name="Zhu Q."/>
            <person name="Mitros T."/>
            <person name="Hellsten U."/>
            <person name="Loque D."/>
            <person name="Otillar R."/>
            <person name="Salamov A."/>
            <person name="Schmutz J."/>
            <person name="Shapiro H."/>
            <person name="Lindquist E."/>
            <person name="Lucas S."/>
            <person name="Rokhsar D."/>
            <person name="Grigoriev I.V."/>
        </authorList>
    </citation>
    <scope>NUCLEOTIDE SEQUENCE [LARGE SCALE GENOMIC DNA]</scope>
</reference>
<dbReference type="eggNOG" id="KOG0619">
    <property type="taxonomic scope" value="Eukaryota"/>
</dbReference>
<dbReference type="Gene3D" id="3.80.10.10">
    <property type="entry name" value="Ribonuclease Inhibitor"/>
    <property type="match status" value="2"/>
</dbReference>
<dbReference type="Gramene" id="EFJ19601">
    <property type="protein sequence ID" value="EFJ19601"/>
    <property type="gene ID" value="SELMODRAFT_110183"/>
</dbReference>
<name>D8S7G4_SELML</name>
<dbReference type="HOGENOM" id="CLU_021557_0_0_1"/>
<keyword evidence="1" id="KW-0433">Leucine-rich repeat</keyword>
<dbReference type="FunCoup" id="D8S7G4">
    <property type="interactions" value="2518"/>
</dbReference>
<accession>D8S7G4</accession>
<evidence type="ECO:0000313" key="3">
    <source>
        <dbReference type="EMBL" id="EFJ06590.1"/>
    </source>
</evidence>
<dbReference type="Gramene" id="EFJ06590">
    <property type="protein sequence ID" value="EFJ06590"/>
    <property type="gene ID" value="SELMODRAFT_135145"/>
</dbReference>
<gene>
    <name evidence="4" type="ORF">SELMODRAFT_110183</name>
    <name evidence="3" type="ORF">SELMODRAFT_135145</name>
</gene>
<protein>
    <submittedName>
        <fullName evidence="4">Uncharacterized protein</fullName>
    </submittedName>
</protein>
<keyword evidence="2" id="KW-0677">Repeat</keyword>
<dbReference type="InterPro" id="IPR001611">
    <property type="entry name" value="Leu-rich_rpt"/>
</dbReference>
<dbReference type="KEGG" id="smo:SELMODRAFT_135145"/>
<proteinExistence type="predicted"/>
<dbReference type="PANTHER" id="PTHR48051:SF1">
    <property type="entry name" value="RAS SUPPRESSOR PROTEIN 1"/>
    <property type="match status" value="1"/>
</dbReference>
<dbReference type="OMA" id="AWCESIL"/>
<dbReference type="Pfam" id="PF00560">
    <property type="entry name" value="LRR_1"/>
    <property type="match status" value="1"/>
</dbReference>
<dbReference type="Proteomes" id="UP000001514">
    <property type="component" value="Unassembled WGS sequence"/>
</dbReference>
<sequence length="437" mass="48496">MANVVRIAETRAMLNALGPRPDSKLVEDAREALDVIDDYLAQQLEALSREAKPPSTTAEEWESIMEKLPYKSTIQLDELHRLYSGMLKSAESSPFAVPGSPIRSPMRPLYITDDIDDDVARVLQDAFDTRSDKLLLSSRRVACLPESLGRIKSLSLINLSTNCLEALPDSLSQLSNLITLDVSSNQLTTLPDSIRSLKKLRFLNVSGNALKSLPDSLALCFSLVELNASFNQLEKLPPNIGSLFNLEKLSLQLNKLSMLPASIGDLTSLKVLEIHFNKLVALPSSIGNLKDLEVLNCSSNFNSLTTVPSSLGDLYCLRELDLSYNQIRELPLSFGRLQKLRKLKLDQNPLVVPPPEVVDHSLEAVLEYMAEKWRSSMKLDDEHDRAGSNTPARVVTNGGSRVISWLGGMCAAGTEFRRPSSKVLSWHRSPDRYLEQL</sequence>
<dbReference type="AlphaFoldDB" id="D8S7G4"/>
<dbReference type="GO" id="GO:0035556">
    <property type="term" value="P:intracellular signal transduction"/>
    <property type="evidence" value="ECO:0000318"/>
    <property type="project" value="GO_Central"/>
</dbReference>
<evidence type="ECO:0000313" key="5">
    <source>
        <dbReference type="Proteomes" id="UP000001514"/>
    </source>
</evidence>
<dbReference type="SUPFAM" id="SSF52058">
    <property type="entry name" value="L domain-like"/>
    <property type="match status" value="1"/>
</dbReference>
<dbReference type="EMBL" id="GL377605">
    <property type="protein sequence ID" value="EFJ19601.1"/>
    <property type="molecule type" value="Genomic_DNA"/>
</dbReference>